<dbReference type="GO" id="GO:0004519">
    <property type="term" value="F:endonuclease activity"/>
    <property type="evidence" value="ECO:0007669"/>
    <property type="project" value="UniProtKB-KW"/>
</dbReference>
<dbReference type="RefSeq" id="WP_390891273.1">
    <property type="nucleotide sequence ID" value="NZ_BAAABS010000068.1"/>
</dbReference>
<dbReference type="GO" id="GO:0016787">
    <property type="term" value="F:hydrolase activity"/>
    <property type="evidence" value="ECO:0007669"/>
    <property type="project" value="UniProtKB-KW"/>
</dbReference>
<keyword evidence="6" id="KW-1185">Reference proteome</keyword>
<dbReference type="EMBL" id="CP073721">
    <property type="protein sequence ID" value="UWZ36379.1"/>
    <property type="molecule type" value="Genomic_DNA"/>
</dbReference>
<proteinExistence type="inferred from homology"/>
<evidence type="ECO:0000313" key="5">
    <source>
        <dbReference type="EMBL" id="UWZ36379.1"/>
    </source>
</evidence>
<dbReference type="InterPro" id="IPR000055">
    <property type="entry name" value="Restrct_endonuc_typeI_TRD"/>
</dbReference>
<dbReference type="Pfam" id="PF01420">
    <property type="entry name" value="Methylase_S"/>
    <property type="match status" value="2"/>
</dbReference>
<evidence type="ECO:0000259" key="4">
    <source>
        <dbReference type="Pfam" id="PF01420"/>
    </source>
</evidence>
<keyword evidence="2" id="KW-0680">Restriction system</keyword>
<dbReference type="CDD" id="cd17256">
    <property type="entry name" value="RMtype1_S_EcoJA65PI-TRD1-CR1_like"/>
    <property type="match status" value="1"/>
</dbReference>
<reference evidence="5" key="1">
    <citation type="submission" date="2021-04" db="EMBL/GenBank/DDBJ databases">
        <title>Biosynthetic gene clusters of Dactylosporangioum roseum.</title>
        <authorList>
            <person name="Hartkoorn R.C."/>
            <person name="Beaudoing E."/>
            <person name="Hot D."/>
            <person name="Moureu S."/>
        </authorList>
    </citation>
    <scope>NUCLEOTIDE SEQUENCE</scope>
    <source>
        <strain evidence="5">NRRL B-16295</strain>
    </source>
</reference>
<dbReference type="InterPro" id="IPR044946">
    <property type="entry name" value="Restrct_endonuc_typeI_TRD_sf"/>
</dbReference>
<dbReference type="InterPro" id="IPR052021">
    <property type="entry name" value="Type-I_RS_S_subunit"/>
</dbReference>
<evidence type="ECO:0000256" key="2">
    <source>
        <dbReference type="ARBA" id="ARBA00022747"/>
    </source>
</evidence>
<keyword evidence="5" id="KW-0540">Nuclease</keyword>
<dbReference type="Gene3D" id="3.90.220.20">
    <property type="entry name" value="DNA methylase specificity domains"/>
    <property type="match status" value="2"/>
</dbReference>
<feature type="domain" description="Type I restriction modification DNA specificity" evidence="4">
    <location>
        <begin position="248"/>
        <end position="381"/>
    </location>
</feature>
<protein>
    <submittedName>
        <fullName evidence="5">Restriction endonuclease subunit S</fullName>
        <ecNumber evidence="5">3.1.21.-</ecNumber>
    </submittedName>
</protein>
<organism evidence="5 6">
    <name type="scientific">Dactylosporangium roseum</name>
    <dbReference type="NCBI Taxonomy" id="47989"/>
    <lineage>
        <taxon>Bacteria</taxon>
        <taxon>Bacillati</taxon>
        <taxon>Actinomycetota</taxon>
        <taxon>Actinomycetes</taxon>
        <taxon>Micromonosporales</taxon>
        <taxon>Micromonosporaceae</taxon>
        <taxon>Dactylosporangium</taxon>
    </lineage>
</organism>
<feature type="domain" description="Type I restriction modification DNA specificity" evidence="4">
    <location>
        <begin position="37"/>
        <end position="165"/>
    </location>
</feature>
<keyword evidence="5" id="KW-0255">Endonuclease</keyword>
<evidence type="ECO:0000313" key="6">
    <source>
        <dbReference type="Proteomes" id="UP001058271"/>
    </source>
</evidence>
<accession>A0ABY5Z406</accession>
<name>A0ABY5Z406_9ACTN</name>
<dbReference type="SUPFAM" id="SSF116734">
    <property type="entry name" value="DNA methylase specificity domain"/>
    <property type="match status" value="2"/>
</dbReference>
<evidence type="ECO:0000256" key="3">
    <source>
        <dbReference type="ARBA" id="ARBA00023125"/>
    </source>
</evidence>
<sequence length="546" mass="59429">MTSIRLPRHWLAYRVDQVGEATIGQQKVRDSSGVRLPYLRVANVQDGFLDLGDIAEMPFSDRDRFLLNPGDVLLCEGQSKELVGRAALFEGQITNAAFQNHIIRFRPGPNVLPEYALQVFRAYQKSGVFSRISKGTTGIVNLGLGRFRGLPFPLPPLDLQQELASRSAALQMLLDQTMALIKSVKLTLRDLLPIAADQAILGEDANSWSTGRAGASPWGLRAAADIVAPDAPITYGILKPGPDVEDGVPYIRGQDLQQWEIRTHGLLRCSREVANRHSRSTLRHNDVLLGIIRHTRVATVPAELDGANITQGTARLRASDDVNYRFLAHWLSSRAAQSWLQGHMRGIDMPGLNLRDVRKLPVPLPDLQEQIRVVTRLEQIAGRAALLSSAIESGTDWAQSLEQEGLRSIVYGEIANSATSEWQQIWADRTPEVRLAGVAPMDQQAVGEALAGVAAEPSASHRSAKEVRQGVAVSTSGMAAVDAAQLVLTLRELGGSATPEEVFTRLNLSEVGVDSFYLALREAVANGEIEVPPGPSTVLTMVANEI</sequence>
<comment type="similarity">
    <text evidence="1">Belongs to the type-I restriction system S methylase family.</text>
</comment>
<keyword evidence="5" id="KW-0378">Hydrolase</keyword>
<dbReference type="PANTHER" id="PTHR30408">
    <property type="entry name" value="TYPE-1 RESTRICTION ENZYME ECOKI SPECIFICITY PROTEIN"/>
    <property type="match status" value="1"/>
</dbReference>
<evidence type="ECO:0000256" key="1">
    <source>
        <dbReference type="ARBA" id="ARBA00010923"/>
    </source>
</evidence>
<keyword evidence="3" id="KW-0238">DNA-binding</keyword>
<dbReference type="Proteomes" id="UP001058271">
    <property type="component" value="Chromosome"/>
</dbReference>
<dbReference type="EC" id="3.1.21.-" evidence="5"/>
<dbReference type="PANTHER" id="PTHR30408:SF12">
    <property type="entry name" value="TYPE I RESTRICTION ENZYME MJAVIII SPECIFICITY SUBUNIT"/>
    <property type="match status" value="1"/>
</dbReference>
<gene>
    <name evidence="5" type="ORF">Drose_35995</name>
</gene>